<name>A0A2P2QU07_RHIMU</name>
<evidence type="ECO:0000313" key="1">
    <source>
        <dbReference type="EMBL" id="MBX70351.1"/>
    </source>
</evidence>
<protein>
    <submittedName>
        <fullName evidence="1">Uncharacterized protein</fullName>
    </submittedName>
</protein>
<reference evidence="1" key="1">
    <citation type="submission" date="2018-02" db="EMBL/GenBank/DDBJ databases">
        <title>Rhizophora mucronata_Transcriptome.</title>
        <authorList>
            <person name="Meera S.P."/>
            <person name="Sreeshan A."/>
            <person name="Augustine A."/>
        </authorList>
    </citation>
    <scope>NUCLEOTIDE SEQUENCE</scope>
    <source>
        <tissue evidence="1">Leaf</tissue>
    </source>
</reference>
<sequence>MLLVVNLFQAHSPGLFFRQRFTLTGKT</sequence>
<organism evidence="1">
    <name type="scientific">Rhizophora mucronata</name>
    <name type="common">Asiatic mangrove</name>
    <dbReference type="NCBI Taxonomy" id="61149"/>
    <lineage>
        <taxon>Eukaryota</taxon>
        <taxon>Viridiplantae</taxon>
        <taxon>Streptophyta</taxon>
        <taxon>Embryophyta</taxon>
        <taxon>Tracheophyta</taxon>
        <taxon>Spermatophyta</taxon>
        <taxon>Magnoliopsida</taxon>
        <taxon>eudicotyledons</taxon>
        <taxon>Gunneridae</taxon>
        <taxon>Pentapetalae</taxon>
        <taxon>rosids</taxon>
        <taxon>fabids</taxon>
        <taxon>Malpighiales</taxon>
        <taxon>Rhizophoraceae</taxon>
        <taxon>Rhizophora</taxon>
    </lineage>
</organism>
<dbReference type="AlphaFoldDB" id="A0A2P2QU07"/>
<dbReference type="EMBL" id="GGEC01089867">
    <property type="protein sequence ID" value="MBX70351.1"/>
    <property type="molecule type" value="Transcribed_RNA"/>
</dbReference>
<proteinExistence type="predicted"/>
<accession>A0A2P2QU07</accession>